<dbReference type="InterPro" id="IPR008567">
    <property type="entry name" value="BKACE"/>
</dbReference>
<evidence type="ECO:0000313" key="6">
    <source>
        <dbReference type="Proteomes" id="UP000604161"/>
    </source>
</evidence>
<dbReference type="Gene3D" id="3.20.20.70">
    <property type="entry name" value="Aldolase class I"/>
    <property type="match status" value="1"/>
</dbReference>
<dbReference type="EMBL" id="JACYFC010000001">
    <property type="protein sequence ID" value="MBD5769475.1"/>
    <property type="molecule type" value="Genomic_DNA"/>
</dbReference>
<proteinExistence type="predicted"/>
<evidence type="ECO:0000256" key="2">
    <source>
        <dbReference type="ARBA" id="ARBA00022679"/>
    </source>
</evidence>
<dbReference type="PANTHER" id="PTHR37418:SF2">
    <property type="entry name" value="3-KETO-5-AMINOHEXANOATE CLEAVAGE ENZYME"/>
    <property type="match status" value="1"/>
</dbReference>
<keyword evidence="3" id="KW-0479">Metal-binding</keyword>
<sequence length="253" mass="27624">MTRPFIMVAPNGARRGKGDHSALPVTVPELIITAASCYAAGADGLHLHVRDAKGDHSLDVGLYREATSELAIQLPNLQVQITTEAAGIFDVPHQFKCLQELQPKWASISVREMARDLILAPKVYDICAENNTKVQHILYNTDDIELLLEWQKQGIVKATQNSVLFVLGRYTEGQVSTPDDLIPFRKALPDITDWMVCSFGPQEHACLANAAVQGGSVRVGFENSLVTSDGIQHADNAASITALIRTIEQLKQA</sequence>
<dbReference type="Pfam" id="PF05853">
    <property type="entry name" value="BKACE"/>
    <property type="match status" value="1"/>
</dbReference>
<evidence type="ECO:0000256" key="4">
    <source>
        <dbReference type="ARBA" id="ARBA00022833"/>
    </source>
</evidence>
<evidence type="ECO:0000256" key="1">
    <source>
        <dbReference type="ARBA" id="ARBA00001947"/>
    </source>
</evidence>
<protein>
    <submittedName>
        <fullName evidence="5">3-keto-5-aminohexanoate cleavage protein</fullName>
    </submittedName>
</protein>
<keyword evidence="4" id="KW-0862">Zinc</keyword>
<organism evidence="5 6">
    <name type="scientific">Marinomonas colpomeniae</name>
    <dbReference type="NCBI Taxonomy" id="2774408"/>
    <lineage>
        <taxon>Bacteria</taxon>
        <taxon>Pseudomonadati</taxon>
        <taxon>Pseudomonadota</taxon>
        <taxon>Gammaproteobacteria</taxon>
        <taxon>Oceanospirillales</taxon>
        <taxon>Oceanospirillaceae</taxon>
        <taxon>Marinomonas</taxon>
    </lineage>
</organism>
<reference evidence="5 6" key="1">
    <citation type="submission" date="2020-09" db="EMBL/GenBank/DDBJ databases">
        <title>Marinomonas sp. nov., isolated from the cysticercosis algae of Qingdao, China.</title>
        <authorList>
            <person name="Sun X."/>
        </authorList>
    </citation>
    <scope>NUCLEOTIDE SEQUENCE [LARGE SCALE GENOMIC DNA]</scope>
    <source>
        <strain evidence="5 6">SM2066</strain>
    </source>
</reference>
<accession>A0ABR8NTU2</accession>
<dbReference type="PANTHER" id="PTHR37418">
    <property type="entry name" value="3-KETO-5-AMINOHEXANOATE CLEAVAGE ENZYME-RELATED"/>
    <property type="match status" value="1"/>
</dbReference>
<evidence type="ECO:0000256" key="3">
    <source>
        <dbReference type="ARBA" id="ARBA00022723"/>
    </source>
</evidence>
<comment type="caution">
    <text evidence="5">The sequence shown here is derived from an EMBL/GenBank/DDBJ whole genome shotgun (WGS) entry which is preliminary data.</text>
</comment>
<dbReference type="InterPro" id="IPR013785">
    <property type="entry name" value="Aldolase_TIM"/>
</dbReference>
<gene>
    <name evidence="5" type="ORF">IF202_00285</name>
</gene>
<dbReference type="Proteomes" id="UP000604161">
    <property type="component" value="Unassembled WGS sequence"/>
</dbReference>
<dbReference type="RefSeq" id="WP_191592878.1">
    <property type="nucleotide sequence ID" value="NZ_JACYFC010000001.1"/>
</dbReference>
<keyword evidence="6" id="KW-1185">Reference proteome</keyword>
<keyword evidence="2" id="KW-0808">Transferase</keyword>
<name>A0ABR8NTU2_9GAMM</name>
<evidence type="ECO:0000313" key="5">
    <source>
        <dbReference type="EMBL" id="MBD5769475.1"/>
    </source>
</evidence>
<comment type="cofactor">
    <cofactor evidence="1">
        <name>Zn(2+)</name>
        <dbReference type="ChEBI" id="CHEBI:29105"/>
    </cofactor>
</comment>